<proteinExistence type="predicted"/>
<name>A0ABR1PY74_9PEZI</name>
<dbReference type="RefSeq" id="XP_066694721.1">
    <property type="nucleotide sequence ID" value="XM_066848025.1"/>
</dbReference>
<dbReference type="EMBL" id="JAQQWE010000008">
    <property type="protein sequence ID" value="KAK7942690.1"/>
    <property type="molecule type" value="Genomic_DNA"/>
</dbReference>
<keyword evidence="2" id="KW-0808">Transferase</keyword>
<dbReference type="PROSITE" id="PS50011">
    <property type="entry name" value="PROTEIN_KINASE_DOM"/>
    <property type="match status" value="1"/>
</dbReference>
<dbReference type="PANTHER" id="PTHR43671:SF13">
    <property type="entry name" value="SERINE_THREONINE-PROTEIN KINASE NEK2"/>
    <property type="match status" value="1"/>
</dbReference>
<dbReference type="GeneID" id="92081087"/>
<dbReference type="InterPro" id="IPR000719">
    <property type="entry name" value="Prot_kinase_dom"/>
</dbReference>
<evidence type="ECO:0000256" key="3">
    <source>
        <dbReference type="ARBA" id="ARBA00022741"/>
    </source>
</evidence>
<dbReference type="Gene3D" id="1.10.510.10">
    <property type="entry name" value="Transferase(Phosphotransferase) domain 1"/>
    <property type="match status" value="2"/>
</dbReference>
<evidence type="ECO:0000313" key="9">
    <source>
        <dbReference type="Proteomes" id="UP001391051"/>
    </source>
</evidence>
<organism evidence="8 9">
    <name type="scientific">Apiospora aurea</name>
    <dbReference type="NCBI Taxonomy" id="335848"/>
    <lineage>
        <taxon>Eukaryota</taxon>
        <taxon>Fungi</taxon>
        <taxon>Dikarya</taxon>
        <taxon>Ascomycota</taxon>
        <taxon>Pezizomycotina</taxon>
        <taxon>Sordariomycetes</taxon>
        <taxon>Xylariomycetidae</taxon>
        <taxon>Amphisphaeriales</taxon>
        <taxon>Apiosporaceae</taxon>
        <taxon>Apiospora</taxon>
    </lineage>
</organism>
<evidence type="ECO:0000313" key="8">
    <source>
        <dbReference type="EMBL" id="KAK7942690.1"/>
    </source>
</evidence>
<feature type="region of interest" description="Disordered" evidence="6">
    <location>
        <begin position="413"/>
        <end position="436"/>
    </location>
</feature>
<dbReference type="Gene3D" id="3.30.200.20">
    <property type="entry name" value="Phosphorylase Kinase, domain 1"/>
    <property type="match status" value="1"/>
</dbReference>
<dbReference type="PANTHER" id="PTHR43671">
    <property type="entry name" value="SERINE/THREONINE-PROTEIN KINASE NEK"/>
    <property type="match status" value="1"/>
</dbReference>
<evidence type="ECO:0000256" key="6">
    <source>
        <dbReference type="SAM" id="MobiDB-lite"/>
    </source>
</evidence>
<evidence type="ECO:0000256" key="1">
    <source>
        <dbReference type="ARBA" id="ARBA00012513"/>
    </source>
</evidence>
<evidence type="ECO:0000259" key="7">
    <source>
        <dbReference type="PROSITE" id="PS50011"/>
    </source>
</evidence>
<dbReference type="SUPFAM" id="SSF56112">
    <property type="entry name" value="Protein kinase-like (PK-like)"/>
    <property type="match status" value="1"/>
</dbReference>
<dbReference type="InterPro" id="IPR050660">
    <property type="entry name" value="NEK_Ser/Thr_kinase"/>
</dbReference>
<evidence type="ECO:0000256" key="5">
    <source>
        <dbReference type="ARBA" id="ARBA00022840"/>
    </source>
</evidence>
<protein>
    <recommendedName>
        <fullName evidence="1">non-specific serine/threonine protein kinase</fullName>
        <ecNumber evidence="1">2.7.11.1</ecNumber>
    </recommendedName>
</protein>
<reference evidence="8 9" key="1">
    <citation type="submission" date="2023-01" db="EMBL/GenBank/DDBJ databases">
        <title>Analysis of 21 Apiospora genomes using comparative genomics revels a genus with tremendous synthesis potential of carbohydrate active enzymes and secondary metabolites.</title>
        <authorList>
            <person name="Sorensen T."/>
        </authorList>
    </citation>
    <scope>NUCLEOTIDE SEQUENCE [LARGE SCALE GENOMIC DNA]</scope>
    <source>
        <strain evidence="8 9">CBS 24483</strain>
    </source>
</reference>
<comment type="caution">
    <text evidence="8">The sequence shown here is derived from an EMBL/GenBank/DDBJ whole genome shotgun (WGS) entry which is preliminary data.</text>
</comment>
<evidence type="ECO:0000256" key="2">
    <source>
        <dbReference type="ARBA" id="ARBA00022679"/>
    </source>
</evidence>
<keyword evidence="3" id="KW-0547">Nucleotide-binding</keyword>
<keyword evidence="4" id="KW-0418">Kinase</keyword>
<sequence>MGSSSSSSSSVFFSLGPDASDAAAIGKIRDHFDAQRPRFAYEGVAGRGVFGTTYRVRETLPGTGAGDVGGGGQPSTRRMLAVKRAAEREEEALRNEIRWLKKLRGSEHIVRLVASKDDGEKEENQGAVARLAQELSSLRVSNNDNSRGNANVKDSLVGLEGPVLVMEYLANGDLAQMHSRTIKYDLVVPNRVLWSILLCLVRACIAMAYPRKADENAEEPGRLEEIPGDGTPPSNLEHGDLHMGNIMMGDFASPSSDGGEHSLVPVLKLIDFGMAKESKDAVQENLFSISRVMINLIARKVVLTGLGQPTTEYKGYRTWATEILPPPPPQQPQTDSPSPSPVGYKCATVDPELRDLMARCLAQDPSRRPSLAEMLYEVQVVAVDRSAATAGGEGMVETDDEVHAFLQKALYDAEDDAPGKEEARGDSFGYDGEFGF</sequence>
<dbReference type="InterPro" id="IPR011009">
    <property type="entry name" value="Kinase-like_dom_sf"/>
</dbReference>
<keyword evidence="9" id="KW-1185">Reference proteome</keyword>
<gene>
    <name evidence="8" type="ORF">PG986_011803</name>
</gene>
<accession>A0ABR1PY74</accession>
<feature type="region of interest" description="Disordered" evidence="6">
    <location>
        <begin position="323"/>
        <end position="342"/>
    </location>
</feature>
<feature type="domain" description="Protein kinase" evidence="7">
    <location>
        <begin position="39"/>
        <end position="406"/>
    </location>
</feature>
<evidence type="ECO:0000256" key="4">
    <source>
        <dbReference type="ARBA" id="ARBA00022777"/>
    </source>
</evidence>
<dbReference type="SMART" id="SM00220">
    <property type="entry name" value="S_TKc"/>
    <property type="match status" value="1"/>
</dbReference>
<keyword evidence="5" id="KW-0067">ATP-binding</keyword>
<dbReference type="EC" id="2.7.11.1" evidence="1"/>
<dbReference type="Proteomes" id="UP001391051">
    <property type="component" value="Unassembled WGS sequence"/>
</dbReference>